<gene>
    <name evidence="1" type="primary">AVEN_127388_1</name>
    <name evidence="1" type="ORF">NPIL_78411</name>
</gene>
<name>A0A8X6Q6V3_NEPPI</name>
<dbReference type="AlphaFoldDB" id="A0A8X6Q6V3"/>
<dbReference type="OrthoDB" id="6760456at2759"/>
<organism evidence="1 2">
    <name type="scientific">Nephila pilipes</name>
    <name type="common">Giant wood spider</name>
    <name type="synonym">Nephila maculata</name>
    <dbReference type="NCBI Taxonomy" id="299642"/>
    <lineage>
        <taxon>Eukaryota</taxon>
        <taxon>Metazoa</taxon>
        <taxon>Ecdysozoa</taxon>
        <taxon>Arthropoda</taxon>
        <taxon>Chelicerata</taxon>
        <taxon>Arachnida</taxon>
        <taxon>Araneae</taxon>
        <taxon>Araneomorphae</taxon>
        <taxon>Entelegynae</taxon>
        <taxon>Araneoidea</taxon>
        <taxon>Nephilidae</taxon>
        <taxon>Nephila</taxon>
    </lineage>
</organism>
<comment type="caution">
    <text evidence="1">The sequence shown here is derived from an EMBL/GenBank/DDBJ whole genome shotgun (WGS) entry which is preliminary data.</text>
</comment>
<protein>
    <submittedName>
        <fullName evidence="1">Uncharacterized protein</fullName>
    </submittedName>
</protein>
<keyword evidence="2" id="KW-1185">Reference proteome</keyword>
<dbReference type="Proteomes" id="UP000887013">
    <property type="component" value="Unassembled WGS sequence"/>
</dbReference>
<dbReference type="InterPro" id="IPR001888">
    <property type="entry name" value="Transposase_1"/>
</dbReference>
<dbReference type="GO" id="GO:0003676">
    <property type="term" value="F:nucleic acid binding"/>
    <property type="evidence" value="ECO:0007669"/>
    <property type="project" value="InterPro"/>
</dbReference>
<sequence>MIAESLNMSVGSVFTIMTDDLKKKKLCARFVPHTLTTEQKEHRIASSEDLIAAADEDPNFLKTIVTGDESWCLEYDPETKRQSSEWRSPGKGRPMKVRASKSKTKTMLLVFFDSRGIIQHEFLRQGSTVTVGKRELFFEIFVLLYAVLVNLMEIMDAIDDENIFLLDDELYSDTDISSNYLDYSSDDSCSELSSDEDLSSARIFTEVDVKNLPVPCPRFKFSGIPSVHVQFDDTSDVLQFYEIFIDFSSSMIFL</sequence>
<proteinExistence type="predicted"/>
<reference evidence="1" key="1">
    <citation type="submission" date="2020-08" db="EMBL/GenBank/DDBJ databases">
        <title>Multicomponent nature underlies the extraordinary mechanical properties of spider dragline silk.</title>
        <authorList>
            <person name="Kono N."/>
            <person name="Nakamura H."/>
            <person name="Mori M."/>
            <person name="Yoshida Y."/>
            <person name="Ohtoshi R."/>
            <person name="Malay A.D."/>
            <person name="Moran D.A.P."/>
            <person name="Tomita M."/>
            <person name="Numata K."/>
            <person name="Arakawa K."/>
        </authorList>
    </citation>
    <scope>NUCLEOTIDE SEQUENCE</scope>
</reference>
<accession>A0A8X6Q6V3</accession>
<dbReference type="Gene3D" id="3.30.420.10">
    <property type="entry name" value="Ribonuclease H-like superfamily/Ribonuclease H"/>
    <property type="match status" value="1"/>
</dbReference>
<evidence type="ECO:0000313" key="1">
    <source>
        <dbReference type="EMBL" id="GFU03644.1"/>
    </source>
</evidence>
<dbReference type="EMBL" id="BMAW01027736">
    <property type="protein sequence ID" value="GFU03644.1"/>
    <property type="molecule type" value="Genomic_DNA"/>
</dbReference>
<dbReference type="PANTHER" id="PTHR46060:SF1">
    <property type="entry name" value="MARINER MOS1 TRANSPOSASE-LIKE PROTEIN"/>
    <property type="match status" value="1"/>
</dbReference>
<dbReference type="InterPro" id="IPR036397">
    <property type="entry name" value="RNaseH_sf"/>
</dbReference>
<dbReference type="InterPro" id="IPR052709">
    <property type="entry name" value="Transposase-MT_Hybrid"/>
</dbReference>
<evidence type="ECO:0000313" key="2">
    <source>
        <dbReference type="Proteomes" id="UP000887013"/>
    </source>
</evidence>
<dbReference type="Pfam" id="PF01359">
    <property type="entry name" value="Transposase_1"/>
    <property type="match status" value="1"/>
</dbReference>
<dbReference type="PANTHER" id="PTHR46060">
    <property type="entry name" value="MARINER MOS1 TRANSPOSASE-LIKE PROTEIN"/>
    <property type="match status" value="1"/>
</dbReference>